<feature type="transmembrane region" description="Helical" evidence="7">
    <location>
        <begin position="598"/>
        <end position="623"/>
    </location>
</feature>
<evidence type="ECO:0000313" key="8">
    <source>
        <dbReference type="EMBL" id="WKN36473.1"/>
    </source>
</evidence>
<feature type="region of interest" description="Disordered" evidence="6">
    <location>
        <begin position="1"/>
        <end position="20"/>
    </location>
</feature>
<feature type="transmembrane region" description="Helical" evidence="7">
    <location>
        <begin position="173"/>
        <end position="196"/>
    </location>
</feature>
<dbReference type="EMBL" id="CP120682">
    <property type="protein sequence ID" value="WKN36473.1"/>
    <property type="molecule type" value="Genomic_DNA"/>
</dbReference>
<evidence type="ECO:0000256" key="1">
    <source>
        <dbReference type="ARBA" id="ARBA00004141"/>
    </source>
</evidence>
<accession>A0AA49JD78</accession>
<dbReference type="PANTHER" id="PTHR31645:SF0">
    <property type="entry name" value="OLIGOPEPTIDE TRANSPORTER YGL114W-RELATED"/>
    <property type="match status" value="1"/>
</dbReference>
<sequence length="667" mass="70008">MIEEKPLAENNEDEERPYISPETSLPELTLKAILLGATLSVILSAANAYFGLFAGLTVSASIPAAVISMAILRLFKNSNILENNLVQTAASAGESLAAGVIFTIPALVIMGYWSEFNYWETTLIALTGGILGILFTIPLRNALIVKEKLKFPEGLATAEVLKTGEGGGKSVKYLIWGGLVGGLFKICEAVLNVWHATFEKAALLNQKVYLYFGMNLSPALVAVGYIVGLNIAFLVFLGGAISWYVAIPAYIATVGPPEGITDPETMGIAIWSGQIRYLGVGAMVVGGLWALISLRTSLATALQSGVEAFRAGADQLKNQLRTEMDTPMSWVLIGIGVLVVPVFIIYLREIHDVAITALMAVIMVIAGFLFSAVAGYMAGLVGSSNNPISGVTIATILSSALLLAALMGTADPGRGAAAAILIGAVVCCAAAIAGDNMQDLKAGYILGATPYKQQIMQVVGVAAGAFAIAPVLNYLLIGYGLGAPTDAQPNALAAPQATLMQSVAVGIFGGGLPWNMVMIGAGIAVVIIALDVYLERQGSSFRMPVLAVAVGLYLPLELDTSIFIGGLLAWVISRYLKKQRSTQDEAHHHAASDSASKAGLLLASGLITGEALMGIMIAIGIVVSDLGQLQLFENPPGGSYTGLLIITVVILGIYRIVTRVYKKYRKE</sequence>
<dbReference type="Pfam" id="PF03169">
    <property type="entry name" value="OPT"/>
    <property type="match status" value="1"/>
</dbReference>
<evidence type="ECO:0000256" key="6">
    <source>
        <dbReference type="SAM" id="MobiDB-lite"/>
    </source>
</evidence>
<evidence type="ECO:0000256" key="7">
    <source>
        <dbReference type="SAM" id="Phobius"/>
    </source>
</evidence>
<dbReference type="PANTHER" id="PTHR31645">
    <property type="entry name" value="OLIGOPEPTIDE TRANSPORTER YGL114W-RELATED"/>
    <property type="match status" value="1"/>
</dbReference>
<feature type="transmembrane region" description="Helical" evidence="7">
    <location>
        <begin position="327"/>
        <end position="347"/>
    </location>
</feature>
<evidence type="ECO:0000256" key="2">
    <source>
        <dbReference type="ARBA" id="ARBA00022448"/>
    </source>
</evidence>
<comment type="subcellular location">
    <subcellularLocation>
        <location evidence="1">Membrane</location>
        <topology evidence="1">Multi-pass membrane protein</topology>
    </subcellularLocation>
</comment>
<dbReference type="AlphaFoldDB" id="A0AA49JD78"/>
<reference evidence="8" key="2">
    <citation type="journal article" date="2024" name="Antonie Van Leeuwenhoek">
        <title>Roseihalotalea indica gen. nov., sp. nov., a halophilic Bacteroidetes from mesopelagic Southwest Indian Ocean with higher carbohydrate metabolic potential.</title>
        <authorList>
            <person name="Chen B."/>
            <person name="Zhang M."/>
            <person name="Lin D."/>
            <person name="Ye J."/>
            <person name="Tang K."/>
        </authorList>
    </citation>
    <scope>NUCLEOTIDE SEQUENCE</scope>
    <source>
        <strain evidence="8">TK19036</strain>
    </source>
</reference>
<feature type="transmembrane region" description="Helical" evidence="7">
    <location>
        <begin position="512"/>
        <end position="534"/>
    </location>
</feature>
<dbReference type="NCBIfam" id="TIGR00728">
    <property type="entry name" value="OPT_sfam"/>
    <property type="match status" value="1"/>
</dbReference>
<keyword evidence="5 7" id="KW-0472">Membrane</keyword>
<dbReference type="InterPro" id="IPR004814">
    <property type="entry name" value="Oligopep_transpt"/>
</dbReference>
<dbReference type="NCBIfam" id="TIGR00733">
    <property type="entry name" value="OPT family oligopeptide transporter"/>
    <property type="match status" value="1"/>
</dbReference>
<gene>
    <name evidence="8" type="ORF">K4G66_29355</name>
</gene>
<organism evidence="8">
    <name type="scientific">Roseihalotalea indica</name>
    <dbReference type="NCBI Taxonomy" id="2867963"/>
    <lineage>
        <taxon>Bacteria</taxon>
        <taxon>Pseudomonadati</taxon>
        <taxon>Bacteroidota</taxon>
        <taxon>Cytophagia</taxon>
        <taxon>Cytophagales</taxon>
        <taxon>Catalimonadaceae</taxon>
        <taxon>Roseihalotalea</taxon>
    </lineage>
</organism>
<dbReference type="GO" id="GO:0035673">
    <property type="term" value="F:oligopeptide transmembrane transporter activity"/>
    <property type="evidence" value="ECO:0007669"/>
    <property type="project" value="InterPro"/>
</dbReference>
<keyword evidence="3 7" id="KW-0812">Transmembrane</keyword>
<evidence type="ECO:0000256" key="4">
    <source>
        <dbReference type="ARBA" id="ARBA00022989"/>
    </source>
</evidence>
<feature type="transmembrane region" description="Helical" evidence="7">
    <location>
        <begin position="96"/>
        <end position="113"/>
    </location>
</feature>
<feature type="transmembrane region" description="Helical" evidence="7">
    <location>
        <begin position="416"/>
        <end position="434"/>
    </location>
</feature>
<feature type="transmembrane region" description="Helical" evidence="7">
    <location>
        <begin position="455"/>
        <end position="477"/>
    </location>
</feature>
<keyword evidence="2" id="KW-0813">Transport</keyword>
<dbReference type="InterPro" id="IPR004813">
    <property type="entry name" value="OPT"/>
</dbReference>
<evidence type="ECO:0000256" key="5">
    <source>
        <dbReference type="ARBA" id="ARBA00023136"/>
    </source>
</evidence>
<keyword evidence="4 7" id="KW-1133">Transmembrane helix</keyword>
<feature type="transmembrane region" description="Helical" evidence="7">
    <location>
        <begin position="208"/>
        <end position="227"/>
    </location>
</feature>
<dbReference type="InterPro" id="IPR045035">
    <property type="entry name" value="YSL-like"/>
</dbReference>
<reference evidence="8" key="1">
    <citation type="journal article" date="2023" name="Comput. Struct. Biotechnol. J.">
        <title>Discovery of a novel marine Bacteroidetes with a rich repertoire of carbohydrate-active enzymes.</title>
        <authorList>
            <person name="Chen B."/>
            <person name="Liu G."/>
            <person name="Chen Q."/>
            <person name="Wang H."/>
            <person name="Liu L."/>
            <person name="Tang K."/>
        </authorList>
    </citation>
    <scope>NUCLEOTIDE SEQUENCE</scope>
    <source>
        <strain evidence="8">TK19036</strain>
    </source>
</reference>
<feature type="transmembrane region" description="Helical" evidence="7">
    <location>
        <begin position="234"/>
        <end position="255"/>
    </location>
</feature>
<dbReference type="GO" id="GO:0016020">
    <property type="term" value="C:membrane"/>
    <property type="evidence" value="ECO:0007669"/>
    <property type="project" value="UniProtKB-SubCell"/>
</dbReference>
<protein>
    <submittedName>
        <fullName evidence="8">Oligopeptide transporter, OPT family</fullName>
    </submittedName>
</protein>
<feature type="transmembrane region" description="Helical" evidence="7">
    <location>
        <begin position="388"/>
        <end position="410"/>
    </location>
</feature>
<feature type="transmembrane region" description="Helical" evidence="7">
    <location>
        <begin position="638"/>
        <end position="657"/>
    </location>
</feature>
<name>A0AA49JD78_9BACT</name>
<feature type="transmembrane region" description="Helical" evidence="7">
    <location>
        <begin position="119"/>
        <end position="139"/>
    </location>
</feature>
<feature type="transmembrane region" description="Helical" evidence="7">
    <location>
        <begin position="275"/>
        <end position="294"/>
    </location>
</feature>
<evidence type="ECO:0000256" key="3">
    <source>
        <dbReference type="ARBA" id="ARBA00022692"/>
    </source>
</evidence>
<feature type="transmembrane region" description="Helical" evidence="7">
    <location>
        <begin position="353"/>
        <end position="376"/>
    </location>
</feature>
<feature type="transmembrane region" description="Helical" evidence="7">
    <location>
        <begin position="52"/>
        <end position="75"/>
    </location>
</feature>
<proteinExistence type="predicted"/>